<gene>
    <name evidence="4" type="ORF">MW290_08785</name>
</gene>
<dbReference type="InterPro" id="IPR050595">
    <property type="entry name" value="Bact_response_regulator"/>
</dbReference>
<dbReference type="SMART" id="SM00448">
    <property type="entry name" value="REC"/>
    <property type="match status" value="1"/>
</dbReference>
<sequence length="210" mass="22232">MAPAVSTDPSKGKILVVDDDRLVLATVAHGLTQAGYEVIDADNGDDAILLARQHRPDLALLDIRMEGKSGFDVAAYLREYCQVPFMFLSAFSDAQTAQQVAELGAVAYLVKPLDIGQILPTVETAFARLRGSGAAAPGGAGPATAPADPLADVVALATGVLMHRYSLTRGQALDRLRRQAQAERRTPEQQAQRLVEAVELLAGPAGEFSI</sequence>
<accession>A0ABY4S475</accession>
<name>A0ABY4S475_AQUTE</name>
<dbReference type="SUPFAM" id="SSF52172">
    <property type="entry name" value="CheY-like"/>
    <property type="match status" value="1"/>
</dbReference>
<dbReference type="InterPro" id="IPR008327">
    <property type="entry name" value="Sig_transdc_resp-reg_antiterm"/>
</dbReference>
<dbReference type="Pfam" id="PF03861">
    <property type="entry name" value="ANTAR"/>
    <property type="match status" value="1"/>
</dbReference>
<evidence type="ECO:0000256" key="1">
    <source>
        <dbReference type="ARBA" id="ARBA00022553"/>
    </source>
</evidence>
<dbReference type="InterPro" id="IPR011006">
    <property type="entry name" value="CheY-like_superfamily"/>
</dbReference>
<evidence type="ECO:0000256" key="2">
    <source>
        <dbReference type="PROSITE-ProRule" id="PRU00169"/>
    </source>
</evidence>
<dbReference type="Gene3D" id="3.40.50.2300">
    <property type="match status" value="1"/>
</dbReference>
<dbReference type="InterPro" id="IPR005561">
    <property type="entry name" value="ANTAR"/>
</dbReference>
<evidence type="ECO:0000313" key="5">
    <source>
        <dbReference type="Proteomes" id="UP001056201"/>
    </source>
</evidence>
<reference evidence="4" key="1">
    <citation type="submission" date="2022-05" db="EMBL/GenBank/DDBJ databases">
        <title>An RpoN-dependent PEP-CTERM gene is involved in floc formation of an Aquincola tertiaricarbonis strain.</title>
        <authorList>
            <person name="Qiu D."/>
            <person name="Xia M."/>
        </authorList>
    </citation>
    <scope>NUCLEOTIDE SEQUENCE</scope>
    <source>
        <strain evidence="4">RN12</strain>
    </source>
</reference>
<dbReference type="EMBL" id="CP097635">
    <property type="protein sequence ID" value="URI06029.1"/>
    <property type="molecule type" value="Genomic_DNA"/>
</dbReference>
<dbReference type="Proteomes" id="UP001056201">
    <property type="component" value="Chromosome 1"/>
</dbReference>
<protein>
    <submittedName>
        <fullName evidence="4">Response regulator</fullName>
    </submittedName>
</protein>
<dbReference type="InterPro" id="IPR036388">
    <property type="entry name" value="WH-like_DNA-bd_sf"/>
</dbReference>
<dbReference type="SMART" id="SM01012">
    <property type="entry name" value="ANTAR"/>
    <property type="match status" value="1"/>
</dbReference>
<keyword evidence="5" id="KW-1185">Reference proteome</keyword>
<proteinExistence type="predicted"/>
<keyword evidence="1 2" id="KW-0597">Phosphoprotein</keyword>
<dbReference type="Gene3D" id="1.10.10.10">
    <property type="entry name" value="Winged helix-like DNA-binding domain superfamily/Winged helix DNA-binding domain"/>
    <property type="match status" value="1"/>
</dbReference>
<organism evidence="4 5">
    <name type="scientific">Aquincola tertiaricarbonis</name>
    <dbReference type="NCBI Taxonomy" id="391953"/>
    <lineage>
        <taxon>Bacteria</taxon>
        <taxon>Pseudomonadati</taxon>
        <taxon>Pseudomonadota</taxon>
        <taxon>Betaproteobacteria</taxon>
        <taxon>Burkholderiales</taxon>
        <taxon>Sphaerotilaceae</taxon>
        <taxon>Aquincola</taxon>
    </lineage>
</organism>
<dbReference type="PANTHER" id="PTHR44591">
    <property type="entry name" value="STRESS RESPONSE REGULATOR PROTEIN 1"/>
    <property type="match status" value="1"/>
</dbReference>
<dbReference type="InterPro" id="IPR001789">
    <property type="entry name" value="Sig_transdc_resp-reg_receiver"/>
</dbReference>
<feature type="modified residue" description="4-aspartylphosphate" evidence="2">
    <location>
        <position position="62"/>
    </location>
</feature>
<dbReference type="PANTHER" id="PTHR44591:SF3">
    <property type="entry name" value="RESPONSE REGULATORY DOMAIN-CONTAINING PROTEIN"/>
    <property type="match status" value="1"/>
</dbReference>
<dbReference type="RefSeq" id="WP_250194294.1">
    <property type="nucleotide sequence ID" value="NZ_CP097635.1"/>
</dbReference>
<dbReference type="PROSITE" id="PS50110">
    <property type="entry name" value="RESPONSE_REGULATORY"/>
    <property type="match status" value="1"/>
</dbReference>
<evidence type="ECO:0000259" key="3">
    <source>
        <dbReference type="PROSITE" id="PS50110"/>
    </source>
</evidence>
<feature type="domain" description="Response regulatory" evidence="3">
    <location>
        <begin position="13"/>
        <end position="126"/>
    </location>
</feature>
<dbReference type="PIRSF" id="PIRSF036382">
    <property type="entry name" value="RR_antiterm"/>
    <property type="match status" value="1"/>
</dbReference>
<dbReference type="Pfam" id="PF00072">
    <property type="entry name" value="Response_reg"/>
    <property type="match status" value="1"/>
</dbReference>
<evidence type="ECO:0000313" key="4">
    <source>
        <dbReference type="EMBL" id="URI06029.1"/>
    </source>
</evidence>